<comment type="caution">
    <text evidence="3">The sequence shown here is derived from an EMBL/GenBank/DDBJ whole genome shotgun (WGS) entry which is preliminary data.</text>
</comment>
<feature type="coiled-coil region" evidence="1">
    <location>
        <begin position="367"/>
        <end position="394"/>
    </location>
</feature>
<evidence type="ECO:0000256" key="1">
    <source>
        <dbReference type="SAM" id="Coils"/>
    </source>
</evidence>
<keyword evidence="4" id="KW-1185">Reference proteome</keyword>
<sequence length="402" mass="45754">MSATTKDEHPLQGACLEAEPQTAPAISPKDIPKTTLRAGRWFPEEERYAARLIAEFKNGTLPLPEKMSLREFLSKIFHCHPMRITKKFEGNNMIGKISFRKRGVLTSAAWRELRELERKFWERMVKSKSPSALIAHAKMMDYSSQVYQSGDEGQHFLPAMNACDADPNNSSNMSASSMERRQQQSQQQQLLLLNQCQEMLTQLQNMLQPILGNGMCTNDTSIRVASKKRKLEHNNHTAMANVLTVQKMLSNAKHNFITLKDMAEDANQESQKLLVQSALTRVNAEIDELTTLLHEMNGVTEKQNHENSTAERIEWNTNFNLATANLLTVQQMLHDSLHELFRMEHSLGIFLDRKADDNDIKPLSEMIGLAKQDIQALECQLSSMKEEMQQKYSVSFPFGSLS</sequence>
<gene>
    <name evidence="3" type="ORF">HJC23_002524</name>
</gene>
<evidence type="ECO:0000313" key="3">
    <source>
        <dbReference type="EMBL" id="KAL3804485.1"/>
    </source>
</evidence>
<dbReference type="EMBL" id="JABMIG020000007">
    <property type="protein sequence ID" value="KAL3804485.1"/>
    <property type="molecule type" value="Genomic_DNA"/>
</dbReference>
<evidence type="ECO:0000313" key="4">
    <source>
        <dbReference type="Proteomes" id="UP001516023"/>
    </source>
</evidence>
<feature type="compositionally biased region" description="Low complexity" evidence="2">
    <location>
        <begin position="168"/>
        <end position="186"/>
    </location>
</feature>
<keyword evidence="1" id="KW-0175">Coiled coil</keyword>
<evidence type="ECO:0000256" key="2">
    <source>
        <dbReference type="SAM" id="MobiDB-lite"/>
    </source>
</evidence>
<accession>A0ABD3QW62</accession>
<dbReference type="PANTHER" id="PTHR35213:SF3">
    <property type="entry name" value="MYB-LIKE DOMAIN-CONTAINING PROTEIN"/>
    <property type="match status" value="1"/>
</dbReference>
<reference evidence="3 4" key="1">
    <citation type="journal article" date="2020" name="G3 (Bethesda)">
        <title>Improved Reference Genome for Cyclotella cryptica CCMP332, a Model for Cell Wall Morphogenesis, Salinity Adaptation, and Lipid Production in Diatoms (Bacillariophyta).</title>
        <authorList>
            <person name="Roberts W.R."/>
            <person name="Downey K.M."/>
            <person name="Ruck E.C."/>
            <person name="Traller J.C."/>
            <person name="Alverson A.J."/>
        </authorList>
    </citation>
    <scope>NUCLEOTIDE SEQUENCE [LARGE SCALE GENOMIC DNA]</scope>
    <source>
        <strain evidence="3 4">CCMP332</strain>
    </source>
</reference>
<proteinExistence type="predicted"/>
<organism evidence="3 4">
    <name type="scientific">Cyclotella cryptica</name>
    <dbReference type="NCBI Taxonomy" id="29204"/>
    <lineage>
        <taxon>Eukaryota</taxon>
        <taxon>Sar</taxon>
        <taxon>Stramenopiles</taxon>
        <taxon>Ochrophyta</taxon>
        <taxon>Bacillariophyta</taxon>
        <taxon>Coscinodiscophyceae</taxon>
        <taxon>Thalassiosirophycidae</taxon>
        <taxon>Stephanodiscales</taxon>
        <taxon>Stephanodiscaceae</taxon>
        <taxon>Cyclotella</taxon>
    </lineage>
</organism>
<evidence type="ECO:0008006" key="5">
    <source>
        <dbReference type="Google" id="ProtNLM"/>
    </source>
</evidence>
<protein>
    <recommendedName>
        <fullName evidence="5">DIRP domain-containing protein</fullName>
    </recommendedName>
</protein>
<dbReference type="Proteomes" id="UP001516023">
    <property type="component" value="Unassembled WGS sequence"/>
</dbReference>
<feature type="region of interest" description="Disordered" evidence="2">
    <location>
        <begin position="165"/>
        <end position="186"/>
    </location>
</feature>
<dbReference type="AlphaFoldDB" id="A0ABD3QW62"/>
<name>A0ABD3QW62_9STRA</name>
<dbReference type="PANTHER" id="PTHR35213">
    <property type="entry name" value="RING-TYPE DOMAIN-CONTAINING PROTEIN-RELATED"/>
    <property type="match status" value="1"/>
</dbReference>